<evidence type="ECO:0000313" key="2">
    <source>
        <dbReference type="Proteomes" id="UP000821865"/>
    </source>
</evidence>
<sequence>MPYFQPTTQRAQVSEGAPVGYRFYKLVAKDPDASSPEFLKYGIAEPVTAIAKDGRNVNESVQAYKAFFDVDEDTGEVKVASQINREAAAVVMLTTVVTDVSAVPRQTGLGTLVITIVDLNDFPPTFPPPWSPDHPELHISVMEEQPIGSVVASFVATDPDSNIASYAIEPENPFFAIDKLSAVALVTATVTNINDNDPTFSQKAYQASVQENAPQGTFVTRVEAKDIDAGEFGIVSYSLLGEKSGDFHVNKQVYITLLDDNDSPPVFTKKTYEASFVANSPLESAQSIVQVSATDADEGINAEIRYSIVAGNENGVLAVNPKTGIVYPVKKLESSRKEYRIGLEARDGAGNGPNTDNCIVLIRLIEINLDKPHFVTPSLPNATLQLSACLFQNQTHSNQVIMTVEARDKDHGDNGRISYYFKVGDRNVAEMDEFRIDEVTGEIQAKVVLDRELRPRYELVLVAKDHGTPAPFETLRFLTVVLKDIDDNAPLFPRTRSTTPYVFHIKENLNRGFPVGKVTAIDQDVGENAMVYYYIIGEAPAE</sequence>
<comment type="caution">
    <text evidence="1">The sequence shown here is derived from an EMBL/GenBank/DDBJ whole genome shotgun (WGS) entry which is preliminary data.</text>
</comment>
<dbReference type="Proteomes" id="UP000821865">
    <property type="component" value="Chromosome 1"/>
</dbReference>
<accession>A0ACB8DSI6</accession>
<keyword evidence="2" id="KW-1185">Reference proteome</keyword>
<dbReference type="EMBL" id="CM023470">
    <property type="protein sequence ID" value="KAH7977447.1"/>
    <property type="molecule type" value="Genomic_DNA"/>
</dbReference>
<name>A0ACB8DSI6_DERSI</name>
<reference evidence="1" key="1">
    <citation type="submission" date="2020-05" db="EMBL/GenBank/DDBJ databases">
        <title>Large-scale comparative analyses of tick genomes elucidate their genetic diversity and vector capacities.</title>
        <authorList>
            <person name="Jia N."/>
            <person name="Wang J."/>
            <person name="Shi W."/>
            <person name="Du L."/>
            <person name="Sun Y."/>
            <person name="Zhan W."/>
            <person name="Jiang J."/>
            <person name="Wang Q."/>
            <person name="Zhang B."/>
            <person name="Ji P."/>
            <person name="Sakyi L.B."/>
            <person name="Cui X."/>
            <person name="Yuan T."/>
            <person name="Jiang B."/>
            <person name="Yang W."/>
            <person name="Lam T.T.-Y."/>
            <person name="Chang Q."/>
            <person name="Ding S."/>
            <person name="Wang X."/>
            <person name="Zhu J."/>
            <person name="Ruan X."/>
            <person name="Zhao L."/>
            <person name="Wei J."/>
            <person name="Que T."/>
            <person name="Du C."/>
            <person name="Cheng J."/>
            <person name="Dai P."/>
            <person name="Han X."/>
            <person name="Huang E."/>
            <person name="Gao Y."/>
            <person name="Liu J."/>
            <person name="Shao H."/>
            <person name="Ye R."/>
            <person name="Li L."/>
            <person name="Wei W."/>
            <person name="Wang X."/>
            <person name="Wang C."/>
            <person name="Yang T."/>
            <person name="Huo Q."/>
            <person name="Li W."/>
            <person name="Guo W."/>
            <person name="Chen H."/>
            <person name="Zhou L."/>
            <person name="Ni X."/>
            <person name="Tian J."/>
            <person name="Zhou Y."/>
            <person name="Sheng Y."/>
            <person name="Liu T."/>
            <person name="Pan Y."/>
            <person name="Xia L."/>
            <person name="Li J."/>
            <person name="Zhao F."/>
            <person name="Cao W."/>
        </authorList>
    </citation>
    <scope>NUCLEOTIDE SEQUENCE</scope>
    <source>
        <strain evidence="1">Dsil-2018</strain>
    </source>
</reference>
<protein>
    <submittedName>
        <fullName evidence="1">Uncharacterized protein</fullName>
    </submittedName>
</protein>
<organism evidence="1 2">
    <name type="scientific">Dermacentor silvarum</name>
    <name type="common">Tick</name>
    <dbReference type="NCBI Taxonomy" id="543639"/>
    <lineage>
        <taxon>Eukaryota</taxon>
        <taxon>Metazoa</taxon>
        <taxon>Ecdysozoa</taxon>
        <taxon>Arthropoda</taxon>
        <taxon>Chelicerata</taxon>
        <taxon>Arachnida</taxon>
        <taxon>Acari</taxon>
        <taxon>Parasitiformes</taxon>
        <taxon>Ixodida</taxon>
        <taxon>Ixodoidea</taxon>
        <taxon>Ixodidae</taxon>
        <taxon>Rhipicephalinae</taxon>
        <taxon>Dermacentor</taxon>
    </lineage>
</organism>
<evidence type="ECO:0000313" key="1">
    <source>
        <dbReference type="EMBL" id="KAH7977447.1"/>
    </source>
</evidence>
<gene>
    <name evidence="1" type="ORF">HPB49_001655</name>
</gene>
<proteinExistence type="predicted"/>